<dbReference type="Proteomes" id="UP000316882">
    <property type="component" value="Unassembled WGS sequence"/>
</dbReference>
<proteinExistence type="inferred from homology"/>
<reference evidence="7 8" key="1">
    <citation type="submission" date="2019-06" db="EMBL/GenBank/DDBJ databases">
        <title>Whole genome shotgun sequence of Brevibacillus parabrevis NBRC 12334.</title>
        <authorList>
            <person name="Hosoyama A."/>
            <person name="Uohara A."/>
            <person name="Ohji S."/>
            <person name="Ichikawa N."/>
        </authorList>
    </citation>
    <scope>NUCLEOTIDE SEQUENCE [LARGE SCALE GENOMIC DNA]</scope>
    <source>
        <strain evidence="7 8">NBRC 12334</strain>
    </source>
</reference>
<comment type="similarity">
    <text evidence="2">Belongs to the bacterial solute-binding protein 8 family.</text>
</comment>
<sequence length="317" mass="35237">MKLVHVMATLTCLFLLAGCASPEAGGQGAAGNAARKEIVNPGGEKVSIPLQPKRIADLSGSTEELLLLGMEPVATGNIDYGNRAEFSPTIKERLAKETVNLGWYAEPISLEAVMAVEPDLILLGPLFNENLYEQLSKMAPTIKIPHPYYEWRKRLDFLADTFEQQPKKEQWLSEYAKKTAEWKQKLGPILKDETFVVVETYPQNLVIYSSTGAAELIYSDLGLKRAEGIPAPEHWGGIEISLEALSALHPQHLLLMENSENKLSDSKVWKSLEAVQKGNVYKISNVDNYNYSYTAIGRMQLLDKLGNQIVQVHGQKQ</sequence>
<comment type="caution">
    <text evidence="7">The sequence shown here is derived from an EMBL/GenBank/DDBJ whole genome shotgun (WGS) entry which is preliminary data.</text>
</comment>
<accession>A0A4Y3PUV3</accession>
<dbReference type="InterPro" id="IPR051313">
    <property type="entry name" value="Bact_iron-sidero_bind"/>
</dbReference>
<evidence type="ECO:0000313" key="8">
    <source>
        <dbReference type="Proteomes" id="UP000316882"/>
    </source>
</evidence>
<evidence type="ECO:0000313" key="7">
    <source>
        <dbReference type="EMBL" id="GEB34939.1"/>
    </source>
</evidence>
<dbReference type="AlphaFoldDB" id="A0A4Y3PUV3"/>
<evidence type="ECO:0000256" key="1">
    <source>
        <dbReference type="ARBA" id="ARBA00004196"/>
    </source>
</evidence>
<dbReference type="InterPro" id="IPR002491">
    <property type="entry name" value="ABC_transptr_periplasmic_BD"/>
</dbReference>
<protein>
    <submittedName>
        <fullName evidence="7">Ferrichrome ABC transporter substrate-binding protein</fullName>
    </submittedName>
</protein>
<keyword evidence="8" id="KW-1185">Reference proteome</keyword>
<organism evidence="7 8">
    <name type="scientific">Brevibacillus parabrevis</name>
    <dbReference type="NCBI Taxonomy" id="54914"/>
    <lineage>
        <taxon>Bacteria</taxon>
        <taxon>Bacillati</taxon>
        <taxon>Bacillota</taxon>
        <taxon>Bacilli</taxon>
        <taxon>Bacillales</taxon>
        <taxon>Paenibacillaceae</taxon>
        <taxon>Brevibacillus</taxon>
    </lineage>
</organism>
<name>A0A4Y3PUV3_BREPA</name>
<dbReference type="GO" id="GO:0030288">
    <property type="term" value="C:outer membrane-bounded periplasmic space"/>
    <property type="evidence" value="ECO:0007669"/>
    <property type="project" value="TreeGrafter"/>
</dbReference>
<evidence type="ECO:0000256" key="3">
    <source>
        <dbReference type="ARBA" id="ARBA00022448"/>
    </source>
</evidence>
<dbReference type="Pfam" id="PF01497">
    <property type="entry name" value="Peripla_BP_2"/>
    <property type="match status" value="1"/>
</dbReference>
<dbReference type="SUPFAM" id="SSF53807">
    <property type="entry name" value="Helical backbone' metal receptor"/>
    <property type="match status" value="1"/>
</dbReference>
<feature type="signal peptide" evidence="5">
    <location>
        <begin position="1"/>
        <end position="17"/>
    </location>
</feature>
<evidence type="ECO:0000259" key="6">
    <source>
        <dbReference type="PROSITE" id="PS50983"/>
    </source>
</evidence>
<feature type="domain" description="Fe/B12 periplasmic-binding" evidence="6">
    <location>
        <begin position="53"/>
        <end position="313"/>
    </location>
</feature>
<dbReference type="GeneID" id="87613201"/>
<feature type="chain" id="PRO_5038896008" evidence="5">
    <location>
        <begin position="18"/>
        <end position="317"/>
    </location>
</feature>
<dbReference type="PROSITE" id="PS51257">
    <property type="entry name" value="PROKAR_LIPOPROTEIN"/>
    <property type="match status" value="1"/>
</dbReference>
<dbReference type="Gene3D" id="3.40.50.1980">
    <property type="entry name" value="Nitrogenase molybdenum iron protein domain"/>
    <property type="match status" value="2"/>
</dbReference>
<dbReference type="EMBL" id="BJMH01000030">
    <property type="protein sequence ID" value="GEB34939.1"/>
    <property type="molecule type" value="Genomic_DNA"/>
</dbReference>
<dbReference type="RefSeq" id="WP_122966826.1">
    <property type="nucleotide sequence ID" value="NZ_BJMH01000030.1"/>
</dbReference>
<dbReference type="PANTHER" id="PTHR30532:SF21">
    <property type="entry name" value="SIDEROPHORE-BINDING LIPOPROTEIN YFIY-RELATED"/>
    <property type="match status" value="1"/>
</dbReference>
<keyword evidence="4 5" id="KW-0732">Signal</keyword>
<evidence type="ECO:0000256" key="4">
    <source>
        <dbReference type="ARBA" id="ARBA00022729"/>
    </source>
</evidence>
<dbReference type="GO" id="GO:1901678">
    <property type="term" value="P:iron coordination entity transport"/>
    <property type="evidence" value="ECO:0007669"/>
    <property type="project" value="UniProtKB-ARBA"/>
</dbReference>
<dbReference type="STRING" id="54914.AV540_03245"/>
<dbReference type="PROSITE" id="PS50983">
    <property type="entry name" value="FE_B12_PBP"/>
    <property type="match status" value="1"/>
</dbReference>
<comment type="subcellular location">
    <subcellularLocation>
        <location evidence="1">Cell envelope</location>
    </subcellularLocation>
</comment>
<keyword evidence="3" id="KW-0813">Transport</keyword>
<gene>
    <name evidence="7" type="ORF">BPA01_45190</name>
</gene>
<evidence type="ECO:0000256" key="5">
    <source>
        <dbReference type="SAM" id="SignalP"/>
    </source>
</evidence>
<evidence type="ECO:0000256" key="2">
    <source>
        <dbReference type="ARBA" id="ARBA00008814"/>
    </source>
</evidence>
<dbReference type="PANTHER" id="PTHR30532">
    <property type="entry name" value="IRON III DICITRATE-BINDING PERIPLASMIC PROTEIN"/>
    <property type="match status" value="1"/>
</dbReference>